<dbReference type="InterPro" id="IPR014768">
    <property type="entry name" value="GBD/FH3_dom"/>
</dbReference>
<dbReference type="InterPro" id="IPR015425">
    <property type="entry name" value="FH2_Formin"/>
</dbReference>
<dbReference type="OMA" id="ANNCAIM"/>
<sequence>MSRSSFDLSSSSNSIDLSSTLNDSSSISTTSSGVSFAPVVVTKTAAADDGSSTANLDQEFEKLLEKLGIVDPQKRKEMLALPEASKRVLIDQNKTDIYKTVKLKSSSADHHSVQSFADVKSVITSINTRSITIDVIKTLRVHLNTAPVDWIQSFLNLDGIQPLLTILQKIEKKRSKKAKRKDLSILQWECIRCIAAIMKIKIGMEYIASYPAATNQMILSFDTEMIKVKTLILELLAAVSILPRGHGAVLTSMIYYKETRKEEQRYYSLVQSLKTETNKDYLTTCISFINCIISSPAEVSARMEIRKAFLNLKILKYFDTIRRDFSEEKQLITQLDVFEEEMTSDEQLNASQTSQLSIEEVFSQISARSKSPSTSPSISSQQSLNDKHKLKKDNEEKQKTIEHLLKQLNSFTGGQDISKWMTEREEKNKMIAQLMSQVKITDGVVENEQLRKDLEAMKNEMEILRSSPNLISSRPAGTPLGGTPSTPTIIIENVSGDMSPVSLNNPATDQDTDSLLSQGGGDIPPPPPPPGGGPPPPPPPPGGPGGPPPPPPPPGSKKAPGGRPPKPIIKPSVKMRNFNWVTMPALKVDGTIWEKMDETQIIQSLDTNELESLFSAKAPAPKAEALKTPKKVAITLIDMKKANNCAIMLQHFKLGNAEMKRLLSVMDEKFLDQQNTTYLLQFVPSKEDIDALKDFQGDVTLLGAAEQYMLQIMNIPKLEAKLKAHLFKLKLPSLLEDLTPDIRAVRHASMEVKQSKKLQEIMRYLLGVGNYINGSTTRGGAFGFKLDTLNKLRDAKSNDGRMSLIHYMAKLIQDKNADLWNYTSELTHVEHAAEVSLNNITQDFAEIKRGIDLIEKEFIANPTTGAFEQSIVSFQATAKQECAKLESAIEDMNKQYETVTGFYGESKTTCQPDVFFTYFTDFLEDLEKALKEYQNMLKADEKDSKYEDPEKGGLEDLTHHIRSGQLFKERRKSSNLNFALAEKVQLAAASLKPSGNKLQVPGQPQPAQPKVVIPSPSMLKPRGAAAAKK</sequence>
<evidence type="ECO:0000259" key="7">
    <source>
        <dbReference type="PROSITE" id="PS51444"/>
    </source>
</evidence>
<dbReference type="GO" id="GO:0030041">
    <property type="term" value="P:actin filament polymerization"/>
    <property type="evidence" value="ECO:0007669"/>
    <property type="project" value="TreeGrafter"/>
</dbReference>
<feature type="region of interest" description="Disordered" evidence="5">
    <location>
        <begin position="994"/>
        <end position="1029"/>
    </location>
</feature>
<evidence type="ECO:0000256" key="5">
    <source>
        <dbReference type="SAM" id="MobiDB-lite"/>
    </source>
</evidence>
<feature type="compositionally biased region" description="Low complexity" evidence="5">
    <location>
        <begin position="367"/>
        <end position="383"/>
    </location>
</feature>
<dbReference type="GO" id="GO:0015629">
    <property type="term" value="C:actin cytoskeleton"/>
    <property type="evidence" value="ECO:0007669"/>
    <property type="project" value="TreeGrafter"/>
</dbReference>
<keyword evidence="9" id="KW-1185">Reference proteome</keyword>
<feature type="domain" description="FH2" evidence="7">
    <location>
        <begin position="565"/>
        <end position="952"/>
    </location>
</feature>
<dbReference type="InterPro" id="IPR016024">
    <property type="entry name" value="ARM-type_fold"/>
</dbReference>
<dbReference type="SUPFAM" id="SSF101447">
    <property type="entry name" value="Formin homology 2 domain (FH2 domain)"/>
    <property type="match status" value="1"/>
</dbReference>
<evidence type="ECO:0000256" key="1">
    <source>
        <dbReference type="ARBA" id="ARBA00008214"/>
    </source>
</evidence>
<dbReference type="Pfam" id="PF06367">
    <property type="entry name" value="Drf_FH3"/>
    <property type="match status" value="1"/>
</dbReference>
<name>D3B3W3_HETP5</name>
<dbReference type="InterPro" id="IPR010473">
    <property type="entry name" value="GTPase-bd"/>
</dbReference>
<comment type="similarity">
    <text evidence="1">Belongs to the formin homology family. Diaphanous subfamily.</text>
</comment>
<protein>
    <submittedName>
        <fullName evidence="8">Actin binding protein</fullName>
    </submittedName>
</protein>
<dbReference type="SUPFAM" id="SSF48371">
    <property type="entry name" value="ARM repeat"/>
    <property type="match status" value="1"/>
</dbReference>
<dbReference type="SMART" id="SM01140">
    <property type="entry name" value="Drf_GBD"/>
    <property type="match status" value="1"/>
</dbReference>
<dbReference type="GO" id="GO:0051015">
    <property type="term" value="F:actin filament binding"/>
    <property type="evidence" value="ECO:0007669"/>
    <property type="project" value="TreeGrafter"/>
</dbReference>
<dbReference type="AlphaFoldDB" id="D3B3W3"/>
<organism evidence="8 9">
    <name type="scientific">Heterostelium pallidum (strain ATCC 26659 / Pp 5 / PN500)</name>
    <name type="common">Cellular slime mold</name>
    <name type="synonym">Polysphondylium pallidum</name>
    <dbReference type="NCBI Taxonomy" id="670386"/>
    <lineage>
        <taxon>Eukaryota</taxon>
        <taxon>Amoebozoa</taxon>
        <taxon>Evosea</taxon>
        <taxon>Eumycetozoa</taxon>
        <taxon>Dictyostelia</taxon>
        <taxon>Acytosteliales</taxon>
        <taxon>Acytosteliaceae</taxon>
        <taxon>Heterostelium</taxon>
    </lineage>
</organism>
<feature type="region of interest" description="Disordered" evidence="5">
    <location>
        <begin position="1"/>
        <end position="22"/>
    </location>
</feature>
<dbReference type="InterPro" id="IPR010472">
    <property type="entry name" value="FH3_dom"/>
</dbReference>
<feature type="region of interest" description="Disordered" evidence="5">
    <location>
        <begin position="367"/>
        <end position="391"/>
    </location>
</feature>
<dbReference type="PANTHER" id="PTHR45725:SF5">
    <property type="entry name" value="FORMIN-H"/>
    <property type="match status" value="1"/>
</dbReference>
<comment type="caution">
    <text evidence="8">The sequence shown here is derived from an EMBL/GenBank/DDBJ whole genome shotgun (WGS) entry which is preliminary data.</text>
</comment>
<dbReference type="STRING" id="670386.D3B3W3"/>
<dbReference type="RefSeq" id="XP_020436128.1">
    <property type="nucleotide sequence ID" value="XM_020574056.1"/>
</dbReference>
<dbReference type="Gene3D" id="1.20.58.2220">
    <property type="entry name" value="Formin, FH2 domain"/>
    <property type="match status" value="1"/>
</dbReference>
<dbReference type="PROSITE" id="PS51444">
    <property type="entry name" value="FH2"/>
    <property type="match status" value="1"/>
</dbReference>
<dbReference type="InParanoid" id="D3B3W3"/>
<gene>
    <name evidence="8" type="primary">forH</name>
    <name evidence="8" type="ORF">PPL_03084</name>
</gene>
<dbReference type="InterPro" id="IPR051425">
    <property type="entry name" value="Formin_Homology"/>
</dbReference>
<dbReference type="SMART" id="SM00498">
    <property type="entry name" value="FH2"/>
    <property type="match status" value="1"/>
</dbReference>
<accession>D3B3W3</accession>
<evidence type="ECO:0000313" key="9">
    <source>
        <dbReference type="Proteomes" id="UP000001396"/>
    </source>
</evidence>
<feature type="compositionally biased region" description="Pro residues" evidence="5">
    <location>
        <begin position="523"/>
        <end position="555"/>
    </location>
</feature>
<feature type="domain" description="GBD/FH3" evidence="6">
    <location>
        <begin position="48"/>
        <end position="419"/>
    </location>
</feature>
<keyword evidence="3" id="KW-0009">Actin-binding</keyword>
<proteinExistence type="inferred from homology"/>
<evidence type="ECO:0000259" key="6">
    <source>
        <dbReference type="PROSITE" id="PS51232"/>
    </source>
</evidence>
<dbReference type="Pfam" id="PF06371">
    <property type="entry name" value="Drf_GBD"/>
    <property type="match status" value="1"/>
</dbReference>
<dbReference type="Gene3D" id="1.25.10.10">
    <property type="entry name" value="Leucine-rich Repeat Variant"/>
    <property type="match status" value="1"/>
</dbReference>
<evidence type="ECO:0000256" key="4">
    <source>
        <dbReference type="SAM" id="Coils"/>
    </source>
</evidence>
<dbReference type="SMART" id="SM01139">
    <property type="entry name" value="Drf_FH3"/>
    <property type="match status" value="1"/>
</dbReference>
<dbReference type="PANTHER" id="PTHR45725">
    <property type="entry name" value="FORMIN HOMOLOGY 2 FAMILY MEMBER"/>
    <property type="match status" value="1"/>
</dbReference>
<dbReference type="InterPro" id="IPR011989">
    <property type="entry name" value="ARM-like"/>
</dbReference>
<keyword evidence="2 4" id="KW-0175">Coiled coil</keyword>
<dbReference type="Proteomes" id="UP000001396">
    <property type="component" value="Unassembled WGS sequence"/>
</dbReference>
<evidence type="ECO:0000256" key="3">
    <source>
        <dbReference type="ARBA" id="ARBA00023203"/>
    </source>
</evidence>
<dbReference type="InterPro" id="IPR042201">
    <property type="entry name" value="FH2_Formin_sf"/>
</dbReference>
<feature type="compositionally biased region" description="Polar residues" evidence="5">
    <location>
        <begin position="501"/>
        <end position="517"/>
    </location>
</feature>
<feature type="coiled-coil region" evidence="4">
    <location>
        <begin position="440"/>
        <end position="467"/>
    </location>
</feature>
<dbReference type="GO" id="GO:0070060">
    <property type="term" value="P:'de novo' actin filament nucleation"/>
    <property type="evidence" value="ECO:0007669"/>
    <property type="project" value="TreeGrafter"/>
</dbReference>
<evidence type="ECO:0000256" key="2">
    <source>
        <dbReference type="ARBA" id="ARBA00023054"/>
    </source>
</evidence>
<dbReference type="GO" id="GO:0005522">
    <property type="term" value="F:profilin binding"/>
    <property type="evidence" value="ECO:0007669"/>
    <property type="project" value="TreeGrafter"/>
</dbReference>
<dbReference type="PROSITE" id="PS51232">
    <property type="entry name" value="GBD_FH3"/>
    <property type="match status" value="1"/>
</dbReference>
<feature type="region of interest" description="Disordered" evidence="5">
    <location>
        <begin position="468"/>
        <end position="571"/>
    </location>
</feature>
<dbReference type="FunCoup" id="D3B3W3">
    <property type="interactions" value="6"/>
</dbReference>
<dbReference type="GeneID" id="31358607"/>
<dbReference type="GO" id="GO:0031267">
    <property type="term" value="F:small GTPase binding"/>
    <property type="evidence" value="ECO:0007669"/>
    <property type="project" value="InterPro"/>
</dbReference>
<dbReference type="EMBL" id="ADBJ01000010">
    <property type="protein sequence ID" value="EFA84011.1"/>
    <property type="molecule type" value="Genomic_DNA"/>
</dbReference>
<reference evidence="8 9" key="1">
    <citation type="journal article" date="2011" name="Genome Res.">
        <title>Phylogeny-wide analysis of social amoeba genomes highlights ancient origins for complex intercellular communication.</title>
        <authorList>
            <person name="Heidel A.J."/>
            <person name="Lawal H.M."/>
            <person name="Felder M."/>
            <person name="Schilde C."/>
            <person name="Helps N.R."/>
            <person name="Tunggal B."/>
            <person name="Rivero F."/>
            <person name="John U."/>
            <person name="Schleicher M."/>
            <person name="Eichinger L."/>
            <person name="Platzer M."/>
            <person name="Noegel A.A."/>
            <person name="Schaap P."/>
            <person name="Gloeckner G."/>
        </authorList>
    </citation>
    <scope>NUCLEOTIDE SEQUENCE [LARGE SCALE GENOMIC DNA]</scope>
    <source>
        <strain evidence="9">ATCC 26659 / Pp 5 / PN500</strain>
    </source>
</reference>
<dbReference type="Pfam" id="PF02181">
    <property type="entry name" value="FH2"/>
    <property type="match status" value="1"/>
</dbReference>
<feature type="compositionally biased region" description="Low complexity" evidence="5">
    <location>
        <begin position="477"/>
        <end position="491"/>
    </location>
</feature>
<evidence type="ECO:0000313" key="8">
    <source>
        <dbReference type="EMBL" id="EFA84011.1"/>
    </source>
</evidence>